<dbReference type="AlphaFoldDB" id="A0A1I8Q0N2"/>
<reference evidence="2" key="1">
    <citation type="submission" date="2020-05" db="UniProtKB">
        <authorList>
            <consortium name="EnsemblMetazoa"/>
        </authorList>
    </citation>
    <scope>IDENTIFICATION</scope>
    <source>
        <strain evidence="2">USDA</strain>
    </source>
</reference>
<dbReference type="PANTHER" id="PTHR20898:SF0">
    <property type="entry name" value="DAEDALUS ON 3-RELATED"/>
    <property type="match status" value="1"/>
</dbReference>
<gene>
    <name evidence="2" type="primary">106091275</name>
</gene>
<accession>A0A1I8Q0N2</accession>
<keyword evidence="3" id="KW-1185">Reference proteome</keyword>
<evidence type="ECO:0008006" key="4">
    <source>
        <dbReference type="Google" id="ProtNLM"/>
    </source>
</evidence>
<keyword evidence="1" id="KW-0732">Signal</keyword>
<evidence type="ECO:0000256" key="1">
    <source>
        <dbReference type="SAM" id="SignalP"/>
    </source>
</evidence>
<dbReference type="Proteomes" id="UP000095300">
    <property type="component" value="Unassembled WGS sequence"/>
</dbReference>
<dbReference type="SMART" id="SM00697">
    <property type="entry name" value="DM8"/>
    <property type="match status" value="1"/>
</dbReference>
<feature type="chain" id="PRO_5009327523" description="MD-2-related lipid-recognition domain-containing protein" evidence="1">
    <location>
        <begin position="20"/>
        <end position="177"/>
    </location>
</feature>
<dbReference type="InterPro" id="IPR010512">
    <property type="entry name" value="DUF1091"/>
</dbReference>
<evidence type="ECO:0000313" key="2">
    <source>
        <dbReference type="EnsemblMetazoa" id="SCAU012767-PA"/>
    </source>
</evidence>
<dbReference type="VEuPathDB" id="VectorBase:SCAU012767"/>
<feature type="signal peptide" evidence="1">
    <location>
        <begin position="1"/>
        <end position="19"/>
    </location>
</feature>
<dbReference type="PANTHER" id="PTHR20898">
    <property type="entry name" value="DAEDALUS ON 3-RELATED-RELATED"/>
    <property type="match status" value="1"/>
</dbReference>
<dbReference type="Pfam" id="PF06477">
    <property type="entry name" value="DUF1091"/>
    <property type="match status" value="1"/>
</dbReference>
<protein>
    <recommendedName>
        <fullName evidence="4">MD-2-related lipid-recognition domain-containing protein</fullName>
    </recommendedName>
</protein>
<sequence>MAMIWKFLVLCICVIVCWGELRFTNLKCNEFHKEFATFEECRLKMVKRGLVALNLHVKLYQLPVNNISVNLALLKKANGYRPFLYNVTTDFCKFLQNPKRVPFVNIFYEMIRKNCNMNHTCPYDHDPIVRNLTLKEEMFKHLPLPNGEYLFRLKVGAYNDWKAEVNVYLLVNTKFGE</sequence>
<name>A0A1I8Q0N2_STOCA</name>
<dbReference type="EnsemblMetazoa" id="SCAU012767-RA">
    <property type="protein sequence ID" value="SCAU012767-PA"/>
    <property type="gene ID" value="SCAU012767"/>
</dbReference>
<proteinExistence type="predicted"/>
<organism evidence="2 3">
    <name type="scientific">Stomoxys calcitrans</name>
    <name type="common">Stable fly</name>
    <name type="synonym">Conops calcitrans</name>
    <dbReference type="NCBI Taxonomy" id="35570"/>
    <lineage>
        <taxon>Eukaryota</taxon>
        <taxon>Metazoa</taxon>
        <taxon>Ecdysozoa</taxon>
        <taxon>Arthropoda</taxon>
        <taxon>Hexapoda</taxon>
        <taxon>Insecta</taxon>
        <taxon>Pterygota</taxon>
        <taxon>Neoptera</taxon>
        <taxon>Endopterygota</taxon>
        <taxon>Diptera</taxon>
        <taxon>Brachycera</taxon>
        <taxon>Muscomorpha</taxon>
        <taxon>Muscoidea</taxon>
        <taxon>Muscidae</taxon>
        <taxon>Stomoxys</taxon>
    </lineage>
</organism>
<evidence type="ECO:0000313" key="3">
    <source>
        <dbReference type="Proteomes" id="UP000095300"/>
    </source>
</evidence>